<dbReference type="AlphaFoldDB" id="A0A016TUN7"/>
<evidence type="ECO:0000256" key="3">
    <source>
        <dbReference type="ARBA" id="ARBA00022989"/>
    </source>
</evidence>
<accession>A0A016TUN7</accession>
<proteinExistence type="predicted"/>
<evidence type="ECO:0000259" key="6">
    <source>
        <dbReference type="PROSITE" id="PS50262"/>
    </source>
</evidence>
<dbReference type="InterPro" id="IPR017452">
    <property type="entry name" value="GPCR_Rhodpsn_7TM"/>
</dbReference>
<feature type="transmembrane region" description="Helical" evidence="5">
    <location>
        <begin position="99"/>
        <end position="121"/>
    </location>
</feature>
<evidence type="ECO:0000256" key="1">
    <source>
        <dbReference type="ARBA" id="ARBA00004370"/>
    </source>
</evidence>
<evidence type="ECO:0000256" key="2">
    <source>
        <dbReference type="ARBA" id="ARBA00022692"/>
    </source>
</evidence>
<name>A0A016TUN7_9BILA</name>
<keyword evidence="4 5" id="KW-0472">Membrane</keyword>
<keyword evidence="3 5" id="KW-1133">Transmembrane helix</keyword>
<feature type="transmembrane region" description="Helical" evidence="5">
    <location>
        <begin position="315"/>
        <end position="336"/>
    </location>
</feature>
<gene>
    <name evidence="7" type="primary">Acey_s0076.g998</name>
    <name evidence="7" type="ORF">Y032_0076g998</name>
</gene>
<feature type="domain" description="G-protein coupled receptors family 1 profile" evidence="6">
    <location>
        <begin position="81"/>
        <end position="194"/>
    </location>
</feature>
<evidence type="ECO:0000313" key="7">
    <source>
        <dbReference type="EMBL" id="EYC06466.1"/>
    </source>
</evidence>
<reference evidence="8" key="1">
    <citation type="journal article" date="2015" name="Nat. Genet.">
        <title>The genome and transcriptome of the zoonotic hookworm Ancylostoma ceylanicum identify infection-specific gene families.</title>
        <authorList>
            <person name="Schwarz E.M."/>
            <person name="Hu Y."/>
            <person name="Antoshechkin I."/>
            <person name="Miller M.M."/>
            <person name="Sternberg P.W."/>
            <person name="Aroian R.V."/>
        </authorList>
    </citation>
    <scope>NUCLEOTIDE SEQUENCE</scope>
    <source>
        <strain evidence="8">HY135</strain>
    </source>
</reference>
<keyword evidence="8" id="KW-1185">Reference proteome</keyword>
<dbReference type="Gene3D" id="1.20.1070.10">
    <property type="entry name" value="Rhodopsin 7-helix transmembrane proteins"/>
    <property type="match status" value="1"/>
</dbReference>
<sequence>MNETCQDCGDKMEYVLAGVIMLLVESDLSCICCQKFMHLHQRQTRSASSDAKLIAGIREWSSNSCCKTTSLTQLGVIGCTINTIAIILLFKTSVFHRSFGYICASHLIADTGVLAIHIFWAGPASLLRLELDVTSSFIGSTIGQIALFFWFATLYSQVQIAINRLIAIAWPTTYTMLFTGKGLAIFISMFWIVSGLQSFLHFWDECKYYFDVTVFSWIYPDTRCGRFASFYLDFLPSTTACTLVFLIHTATFFCVRRKTKILLRTSAIFSTEQLLLLKRNIRFYVQGLVTAVTLASIIVCFHLISRFAITRWEKFASSTLVWLIAHIMDGVIIIVFNKPFRAMFWHPCSVRRTKNTTTMALNSALKQ</sequence>
<evidence type="ECO:0000256" key="4">
    <source>
        <dbReference type="ARBA" id="ARBA00023136"/>
    </source>
</evidence>
<comment type="subcellular location">
    <subcellularLocation>
        <location evidence="1">Membrane</location>
    </subcellularLocation>
</comment>
<keyword evidence="2 5" id="KW-0812">Transmembrane</keyword>
<dbReference type="PROSITE" id="PS50262">
    <property type="entry name" value="G_PROTEIN_RECEP_F1_2"/>
    <property type="match status" value="1"/>
</dbReference>
<feature type="transmembrane region" description="Helical" evidence="5">
    <location>
        <begin position="71"/>
        <end position="90"/>
    </location>
</feature>
<dbReference type="EMBL" id="JARK01001412">
    <property type="protein sequence ID" value="EYC06466.1"/>
    <property type="molecule type" value="Genomic_DNA"/>
</dbReference>
<evidence type="ECO:0000256" key="5">
    <source>
        <dbReference type="SAM" id="Phobius"/>
    </source>
</evidence>
<evidence type="ECO:0000313" key="8">
    <source>
        <dbReference type="Proteomes" id="UP000024635"/>
    </source>
</evidence>
<feature type="transmembrane region" description="Helical" evidence="5">
    <location>
        <begin position="167"/>
        <end position="193"/>
    </location>
</feature>
<feature type="transmembrane region" description="Helical" evidence="5">
    <location>
        <begin position="234"/>
        <end position="255"/>
    </location>
</feature>
<dbReference type="InterPro" id="IPR019430">
    <property type="entry name" value="7TM_GPCR_serpentine_rcpt_Srx"/>
</dbReference>
<dbReference type="SUPFAM" id="SSF81321">
    <property type="entry name" value="Family A G protein-coupled receptor-like"/>
    <property type="match status" value="1"/>
</dbReference>
<dbReference type="GO" id="GO:0016020">
    <property type="term" value="C:membrane"/>
    <property type="evidence" value="ECO:0007669"/>
    <property type="project" value="UniProtKB-SubCell"/>
</dbReference>
<organism evidence="7 8">
    <name type="scientific">Ancylostoma ceylanicum</name>
    <dbReference type="NCBI Taxonomy" id="53326"/>
    <lineage>
        <taxon>Eukaryota</taxon>
        <taxon>Metazoa</taxon>
        <taxon>Ecdysozoa</taxon>
        <taxon>Nematoda</taxon>
        <taxon>Chromadorea</taxon>
        <taxon>Rhabditida</taxon>
        <taxon>Rhabditina</taxon>
        <taxon>Rhabditomorpha</taxon>
        <taxon>Strongyloidea</taxon>
        <taxon>Ancylostomatidae</taxon>
        <taxon>Ancylostomatinae</taxon>
        <taxon>Ancylostoma</taxon>
    </lineage>
</organism>
<dbReference type="CDD" id="cd00637">
    <property type="entry name" value="7tm_classA_rhodopsin-like"/>
    <property type="match status" value="1"/>
</dbReference>
<dbReference type="PANTHER" id="PTHR23017">
    <property type="entry name" value="SERPENTINE RECEPTOR, CLASS X"/>
    <property type="match status" value="1"/>
</dbReference>
<feature type="transmembrane region" description="Helical" evidence="5">
    <location>
        <begin position="133"/>
        <end position="155"/>
    </location>
</feature>
<dbReference type="PANTHER" id="PTHR23017:SF3">
    <property type="entry name" value="G-PROTEIN COUPLED RECEPTORS FAMILY 1 PROFILE DOMAIN-CONTAINING PROTEIN"/>
    <property type="match status" value="1"/>
</dbReference>
<dbReference type="OrthoDB" id="5825164at2759"/>
<protein>
    <recommendedName>
        <fullName evidence="6">G-protein coupled receptors family 1 profile domain-containing protein</fullName>
    </recommendedName>
</protein>
<feature type="transmembrane region" description="Helical" evidence="5">
    <location>
        <begin position="283"/>
        <end position="309"/>
    </location>
</feature>
<dbReference type="Proteomes" id="UP000024635">
    <property type="component" value="Unassembled WGS sequence"/>
</dbReference>
<comment type="caution">
    <text evidence="7">The sequence shown here is derived from an EMBL/GenBank/DDBJ whole genome shotgun (WGS) entry which is preliminary data.</text>
</comment>
<dbReference type="Pfam" id="PF10328">
    <property type="entry name" value="7TM_GPCR_Srx"/>
    <property type="match status" value="1"/>
</dbReference>